<evidence type="ECO:0000313" key="1">
    <source>
        <dbReference type="EMBL" id="EGE08749.1"/>
    </source>
</evidence>
<dbReference type="AlphaFoldDB" id="F2Q3N1"/>
<dbReference type="HOGENOM" id="CLU_2238521_0_0_1"/>
<reference evidence="2" key="1">
    <citation type="journal article" date="2012" name="MBio">
        <title>Comparative genome analysis of Trichophyton rubrum and related dermatophytes reveals candidate genes involved in infection.</title>
        <authorList>
            <person name="Martinez D.A."/>
            <person name="Oliver B.G."/>
            <person name="Graeser Y."/>
            <person name="Goldberg J.M."/>
            <person name="Li W."/>
            <person name="Martinez-Rossi N.M."/>
            <person name="Monod M."/>
            <person name="Shelest E."/>
            <person name="Barton R.C."/>
            <person name="Birch E."/>
            <person name="Brakhage A.A."/>
            <person name="Chen Z."/>
            <person name="Gurr S.J."/>
            <person name="Heiman D."/>
            <person name="Heitman J."/>
            <person name="Kosti I."/>
            <person name="Rossi A."/>
            <person name="Saif S."/>
            <person name="Samalova M."/>
            <person name="Saunders C.W."/>
            <person name="Shea T."/>
            <person name="Summerbell R.C."/>
            <person name="Xu J."/>
            <person name="Young S."/>
            <person name="Zeng Q."/>
            <person name="Birren B.W."/>
            <person name="Cuomo C.A."/>
            <person name="White T.C."/>
        </authorList>
    </citation>
    <scope>NUCLEOTIDE SEQUENCE [LARGE SCALE GENOMIC DNA]</scope>
    <source>
        <strain evidence="2">ATCC MYA-4606 / CBS 127.97</strain>
    </source>
</reference>
<gene>
    <name evidence="1" type="ORF">TEQG_07706</name>
</gene>
<name>F2Q3N1_TRIEC</name>
<organism evidence="1 2">
    <name type="scientific">Trichophyton equinum (strain ATCC MYA-4606 / CBS 127.97)</name>
    <name type="common">Horse ringworm fungus</name>
    <dbReference type="NCBI Taxonomy" id="559882"/>
    <lineage>
        <taxon>Eukaryota</taxon>
        <taxon>Fungi</taxon>
        <taxon>Dikarya</taxon>
        <taxon>Ascomycota</taxon>
        <taxon>Pezizomycotina</taxon>
        <taxon>Eurotiomycetes</taxon>
        <taxon>Eurotiomycetidae</taxon>
        <taxon>Onygenales</taxon>
        <taxon>Arthrodermataceae</taxon>
        <taxon>Trichophyton</taxon>
    </lineage>
</organism>
<dbReference type="Proteomes" id="UP000009169">
    <property type="component" value="Unassembled WGS sequence"/>
</dbReference>
<protein>
    <submittedName>
        <fullName evidence="1">Uncharacterized protein</fullName>
    </submittedName>
</protein>
<dbReference type="EMBL" id="DS995786">
    <property type="protein sequence ID" value="EGE08749.1"/>
    <property type="molecule type" value="Genomic_DNA"/>
</dbReference>
<sequence length="105" mass="12084">MQTAEPFLPVLRLRLRLRLREGVVEGPVKLVNKLVGKAQSKLPRKRKGAQAIKSPPVGVQIQYYFSRQGTGFYRTRIIPKQLDARPERIDEIVRGMSDTRWNTNV</sequence>
<keyword evidence="2" id="KW-1185">Reference proteome</keyword>
<proteinExistence type="predicted"/>
<dbReference type="VEuPathDB" id="FungiDB:TEQG_07706"/>
<evidence type="ECO:0000313" key="2">
    <source>
        <dbReference type="Proteomes" id="UP000009169"/>
    </source>
</evidence>
<accession>F2Q3N1</accession>